<dbReference type="GeneID" id="113391871"/>
<proteinExistence type="predicted"/>
<gene>
    <name evidence="3" type="primary">LOC113391871</name>
</gene>
<keyword evidence="1" id="KW-0472">Membrane</keyword>
<evidence type="ECO:0000313" key="3">
    <source>
        <dbReference type="RefSeq" id="XP_026483778.1"/>
    </source>
</evidence>
<name>A0A8B8HG30_VANTA</name>
<evidence type="ECO:0000313" key="2">
    <source>
        <dbReference type="Proteomes" id="UP001652626"/>
    </source>
</evidence>
<keyword evidence="1" id="KW-1133">Transmembrane helix</keyword>
<dbReference type="OrthoDB" id="8117782at2759"/>
<organism evidence="2 3">
    <name type="scientific">Vanessa tameamea</name>
    <name type="common">Kamehameha butterfly</name>
    <dbReference type="NCBI Taxonomy" id="334116"/>
    <lineage>
        <taxon>Eukaryota</taxon>
        <taxon>Metazoa</taxon>
        <taxon>Ecdysozoa</taxon>
        <taxon>Arthropoda</taxon>
        <taxon>Hexapoda</taxon>
        <taxon>Insecta</taxon>
        <taxon>Pterygota</taxon>
        <taxon>Neoptera</taxon>
        <taxon>Endopterygota</taxon>
        <taxon>Lepidoptera</taxon>
        <taxon>Glossata</taxon>
        <taxon>Ditrysia</taxon>
        <taxon>Papilionoidea</taxon>
        <taxon>Nymphalidae</taxon>
        <taxon>Nymphalinae</taxon>
        <taxon>Vanessa</taxon>
    </lineage>
</organism>
<sequence length="155" mass="17764">MVDIDMSNSDMDLGSMIKDQVAQSIQNVDVLSMLQKMVASTPEDEESEDIRQKLQGILAQYNNLSENEKIQFVQQLKDVLASKLAMKLKDSPIEFSGVEDAIKDAVMSQLYFVAAAIFVFIVILVFFGYKLYKSIKDKEKKREEKKKLKQMKKKK</sequence>
<evidence type="ECO:0000256" key="1">
    <source>
        <dbReference type="SAM" id="Phobius"/>
    </source>
</evidence>
<dbReference type="RefSeq" id="XP_026483778.1">
    <property type="nucleotide sequence ID" value="XM_026627993.2"/>
</dbReference>
<protein>
    <submittedName>
        <fullName evidence="3">Uncharacterized protein LOC113391871 isoform X1</fullName>
    </submittedName>
</protein>
<accession>A0A8B8HG30</accession>
<dbReference type="AlphaFoldDB" id="A0A8B8HG30"/>
<keyword evidence="1" id="KW-0812">Transmembrane</keyword>
<feature type="transmembrane region" description="Helical" evidence="1">
    <location>
        <begin position="110"/>
        <end position="132"/>
    </location>
</feature>
<dbReference type="Proteomes" id="UP001652626">
    <property type="component" value="Chromosome 28"/>
</dbReference>
<reference evidence="3" key="1">
    <citation type="submission" date="2025-08" db="UniProtKB">
        <authorList>
            <consortium name="RefSeq"/>
        </authorList>
    </citation>
    <scope>IDENTIFICATION</scope>
    <source>
        <tissue evidence="3">Whole body</tissue>
    </source>
</reference>
<keyword evidence="2" id="KW-1185">Reference proteome</keyword>
<dbReference type="OMA" id="PHSKFAE"/>